<evidence type="ECO:0000313" key="2">
    <source>
        <dbReference type="EMBL" id="GGH32367.1"/>
    </source>
</evidence>
<evidence type="ECO:0008006" key="4">
    <source>
        <dbReference type="Google" id="ProtNLM"/>
    </source>
</evidence>
<evidence type="ECO:0000313" key="3">
    <source>
        <dbReference type="Proteomes" id="UP000600214"/>
    </source>
</evidence>
<dbReference type="Proteomes" id="UP000600214">
    <property type="component" value="Unassembled WGS sequence"/>
</dbReference>
<feature type="signal peptide" evidence="1">
    <location>
        <begin position="1"/>
        <end position="21"/>
    </location>
</feature>
<keyword evidence="3" id="KW-1185">Reference proteome</keyword>
<gene>
    <name evidence="2" type="ORF">GCM10007423_21820</name>
</gene>
<reference evidence="3" key="1">
    <citation type="journal article" date="2019" name="Int. J. Syst. Evol. Microbiol.">
        <title>The Global Catalogue of Microorganisms (GCM) 10K type strain sequencing project: providing services to taxonomists for standard genome sequencing and annotation.</title>
        <authorList>
            <consortium name="The Broad Institute Genomics Platform"/>
            <consortium name="The Broad Institute Genome Sequencing Center for Infectious Disease"/>
            <person name="Wu L."/>
            <person name="Ma J."/>
        </authorList>
    </citation>
    <scope>NUCLEOTIDE SEQUENCE [LARGE SCALE GENOMIC DNA]</scope>
    <source>
        <strain evidence="3">CGMCC 1.15288</strain>
    </source>
</reference>
<proteinExistence type="predicted"/>
<organism evidence="2 3">
    <name type="scientific">Dyadobacter endophyticus</name>
    <dbReference type="NCBI Taxonomy" id="1749036"/>
    <lineage>
        <taxon>Bacteria</taxon>
        <taxon>Pseudomonadati</taxon>
        <taxon>Bacteroidota</taxon>
        <taxon>Cytophagia</taxon>
        <taxon>Cytophagales</taxon>
        <taxon>Spirosomataceae</taxon>
        <taxon>Dyadobacter</taxon>
    </lineage>
</organism>
<comment type="caution">
    <text evidence="2">The sequence shown here is derived from an EMBL/GenBank/DDBJ whole genome shotgun (WGS) entry which is preliminary data.</text>
</comment>
<dbReference type="EMBL" id="BMIA01000001">
    <property type="protein sequence ID" value="GGH32367.1"/>
    <property type="molecule type" value="Genomic_DNA"/>
</dbReference>
<keyword evidence="1" id="KW-0732">Signal</keyword>
<sequence>MTRICKVTLITMLVSCLQSQAQRLPSPDRFEVEADPVAFIFNGYSFHLGYTRGHLRFDAGIFGIKQPSFAVENKLFSVFSSGGGIKVDYLLRRNRGLFIGLQSDYATDKVGLKSDGDTQSVSGVTLGLRTGYRFMFGKEERQFKGFYLVPWVGLIHALNPSIITSNGHDYTQSRWSVFPTIHLGYRF</sequence>
<feature type="chain" id="PRO_5045435333" description="DUF3575 domain-containing protein" evidence="1">
    <location>
        <begin position="22"/>
        <end position="187"/>
    </location>
</feature>
<accession>A0ABQ1YPV4</accession>
<dbReference type="RefSeq" id="WP_188931578.1">
    <property type="nucleotide sequence ID" value="NZ_BMIA01000001.1"/>
</dbReference>
<protein>
    <recommendedName>
        <fullName evidence="4">DUF3575 domain-containing protein</fullName>
    </recommendedName>
</protein>
<evidence type="ECO:0000256" key="1">
    <source>
        <dbReference type="SAM" id="SignalP"/>
    </source>
</evidence>
<name>A0ABQ1YPV4_9BACT</name>